<gene>
    <name evidence="2" type="ORF">GCM10007100_38480</name>
</gene>
<comment type="caution">
    <text evidence="2">The sequence shown here is derived from an EMBL/GenBank/DDBJ whole genome shotgun (WGS) entry which is preliminary data.</text>
</comment>
<sequence>MVASLGGEELMEWGSETAPPLRGRFSGEKKRPTEKGNLYPKTVGLILLGIDRNELALAFSAEEREQPQAAQESNTRFRDDGTGKGIEVGVAC</sequence>
<reference evidence="2" key="1">
    <citation type="journal article" date="2014" name="Int. J. Syst. Evol. Microbiol.">
        <title>Complete genome sequence of Corynebacterium casei LMG S-19264T (=DSM 44701T), isolated from a smear-ripened cheese.</title>
        <authorList>
            <consortium name="US DOE Joint Genome Institute (JGI-PGF)"/>
            <person name="Walter F."/>
            <person name="Albersmeier A."/>
            <person name="Kalinowski J."/>
            <person name="Ruckert C."/>
        </authorList>
    </citation>
    <scope>NUCLEOTIDE SEQUENCE</scope>
    <source>
        <strain evidence="2">KCTC 12988</strain>
    </source>
</reference>
<evidence type="ECO:0000313" key="2">
    <source>
        <dbReference type="EMBL" id="GHC66853.1"/>
    </source>
</evidence>
<feature type="compositionally biased region" description="Basic and acidic residues" evidence="1">
    <location>
        <begin position="25"/>
        <end position="34"/>
    </location>
</feature>
<dbReference type="AlphaFoldDB" id="A0A918TX13"/>
<proteinExistence type="predicted"/>
<dbReference type="EMBL" id="BMXI01000022">
    <property type="protein sequence ID" value="GHC66853.1"/>
    <property type="molecule type" value="Genomic_DNA"/>
</dbReference>
<evidence type="ECO:0000256" key="1">
    <source>
        <dbReference type="SAM" id="MobiDB-lite"/>
    </source>
</evidence>
<feature type="region of interest" description="Disordered" evidence="1">
    <location>
        <begin position="62"/>
        <end position="92"/>
    </location>
</feature>
<dbReference type="Proteomes" id="UP000644507">
    <property type="component" value="Unassembled WGS sequence"/>
</dbReference>
<organism evidence="2 3">
    <name type="scientific">Roseibacillus persicicus</name>
    <dbReference type="NCBI Taxonomy" id="454148"/>
    <lineage>
        <taxon>Bacteria</taxon>
        <taxon>Pseudomonadati</taxon>
        <taxon>Verrucomicrobiota</taxon>
        <taxon>Verrucomicrobiia</taxon>
        <taxon>Verrucomicrobiales</taxon>
        <taxon>Verrucomicrobiaceae</taxon>
        <taxon>Roseibacillus</taxon>
    </lineage>
</organism>
<reference evidence="2" key="2">
    <citation type="submission" date="2020-09" db="EMBL/GenBank/DDBJ databases">
        <authorList>
            <person name="Sun Q."/>
            <person name="Kim S."/>
        </authorList>
    </citation>
    <scope>NUCLEOTIDE SEQUENCE</scope>
    <source>
        <strain evidence="2">KCTC 12988</strain>
    </source>
</reference>
<evidence type="ECO:0000313" key="3">
    <source>
        <dbReference type="Proteomes" id="UP000644507"/>
    </source>
</evidence>
<protein>
    <submittedName>
        <fullName evidence="2">Uncharacterized protein</fullName>
    </submittedName>
</protein>
<accession>A0A918TX13</accession>
<keyword evidence="3" id="KW-1185">Reference proteome</keyword>
<name>A0A918TX13_9BACT</name>
<feature type="region of interest" description="Disordered" evidence="1">
    <location>
        <begin position="1"/>
        <end position="36"/>
    </location>
</feature>